<dbReference type="Gene3D" id="2.60.120.10">
    <property type="entry name" value="Jelly Rolls"/>
    <property type="match status" value="3"/>
</dbReference>
<dbReference type="Gene3D" id="2.30.29.30">
    <property type="entry name" value="Pleckstrin-homology domain (PH domain)/Phosphotyrosine-binding domain (PTB)"/>
    <property type="match status" value="1"/>
</dbReference>
<proteinExistence type="predicted"/>
<dbReference type="InterPro" id="IPR000595">
    <property type="entry name" value="cNMP-bd_dom"/>
</dbReference>
<accession>A0A8K1CHM5</accession>
<dbReference type="GO" id="GO:0004862">
    <property type="term" value="F:cAMP-dependent protein kinase inhibitor activity"/>
    <property type="evidence" value="ECO:0007669"/>
    <property type="project" value="TreeGrafter"/>
</dbReference>
<dbReference type="PANTHER" id="PTHR11635:SF152">
    <property type="entry name" value="CAMP-DEPENDENT PROTEIN KINASE TYPE I REGULATORY SUBUNIT-RELATED"/>
    <property type="match status" value="1"/>
</dbReference>
<gene>
    <name evidence="4" type="ORF">Poli38472_002503</name>
</gene>
<feature type="compositionally biased region" description="Polar residues" evidence="1">
    <location>
        <begin position="1007"/>
        <end position="1026"/>
    </location>
</feature>
<feature type="domain" description="PH" evidence="2">
    <location>
        <begin position="1863"/>
        <end position="1977"/>
    </location>
</feature>
<dbReference type="PROSITE" id="PS50042">
    <property type="entry name" value="CNMP_BINDING_3"/>
    <property type="match status" value="2"/>
</dbReference>
<dbReference type="InterPro" id="IPR011993">
    <property type="entry name" value="PH-like_dom_sf"/>
</dbReference>
<evidence type="ECO:0000259" key="3">
    <source>
        <dbReference type="PROSITE" id="PS50042"/>
    </source>
</evidence>
<evidence type="ECO:0000256" key="1">
    <source>
        <dbReference type="SAM" id="MobiDB-lite"/>
    </source>
</evidence>
<protein>
    <recommendedName>
        <fullName evidence="6">Cyclic nucleotide-binding domain-containing protein</fullName>
    </recommendedName>
</protein>
<feature type="region of interest" description="Disordered" evidence="1">
    <location>
        <begin position="1521"/>
        <end position="1551"/>
    </location>
</feature>
<feature type="region of interest" description="Disordered" evidence="1">
    <location>
        <begin position="231"/>
        <end position="264"/>
    </location>
</feature>
<dbReference type="SUPFAM" id="SSF50729">
    <property type="entry name" value="PH domain-like"/>
    <property type="match status" value="1"/>
</dbReference>
<dbReference type="GO" id="GO:0034236">
    <property type="term" value="F:protein kinase A catalytic subunit binding"/>
    <property type="evidence" value="ECO:0007669"/>
    <property type="project" value="TreeGrafter"/>
</dbReference>
<dbReference type="GO" id="GO:0005829">
    <property type="term" value="C:cytosol"/>
    <property type="evidence" value="ECO:0007669"/>
    <property type="project" value="TreeGrafter"/>
</dbReference>
<feature type="compositionally biased region" description="Acidic residues" evidence="1">
    <location>
        <begin position="236"/>
        <end position="254"/>
    </location>
</feature>
<feature type="domain" description="Cyclic nucleotide-binding" evidence="3">
    <location>
        <begin position="814"/>
        <end position="861"/>
    </location>
</feature>
<dbReference type="EMBL" id="SPLM01000072">
    <property type="protein sequence ID" value="TMW63562.1"/>
    <property type="molecule type" value="Genomic_DNA"/>
</dbReference>
<feature type="region of interest" description="Disordered" evidence="1">
    <location>
        <begin position="1003"/>
        <end position="1026"/>
    </location>
</feature>
<dbReference type="Pfam" id="PF00169">
    <property type="entry name" value="PH"/>
    <property type="match status" value="1"/>
</dbReference>
<evidence type="ECO:0000313" key="4">
    <source>
        <dbReference type="EMBL" id="TMW63562.1"/>
    </source>
</evidence>
<dbReference type="PROSITE" id="PS50003">
    <property type="entry name" value="PH_DOMAIN"/>
    <property type="match status" value="1"/>
</dbReference>
<keyword evidence="5" id="KW-1185">Reference proteome</keyword>
<dbReference type="PANTHER" id="PTHR11635">
    <property type="entry name" value="CAMP-DEPENDENT PROTEIN KINASE REGULATORY CHAIN"/>
    <property type="match status" value="1"/>
</dbReference>
<dbReference type="InterPro" id="IPR050503">
    <property type="entry name" value="cAMP-dep_PK_reg_su-like"/>
</dbReference>
<dbReference type="OrthoDB" id="75276at2759"/>
<reference evidence="4" key="1">
    <citation type="submission" date="2019-03" db="EMBL/GenBank/DDBJ databases">
        <title>Long read genome sequence of the mycoparasitic Pythium oligandrum ATCC 38472 isolated from sugarbeet rhizosphere.</title>
        <authorList>
            <person name="Gaulin E."/>
        </authorList>
    </citation>
    <scope>NUCLEOTIDE SEQUENCE</scope>
    <source>
        <strain evidence="4">ATCC 38472_TT</strain>
    </source>
</reference>
<sequence>MAVSGVGATAFTPLLAPSATLKRHPTALQGLQTDPPAITALRRQLLLSAIAKTPRLRNDLDLVVILQYLLSVDAFMSVSPQALHYIATECTHLVLRDGDVFCYQEDLIHDSSTALLVHAQEHTYAVAFHKDTLDRVVSKFGLTIERGSLSSTREITSTDLSHLAIFSHFTDSMRNTLLHTASRRVVPRGSTLFGPSFSFDMPTFPLQSFVLVLSGQIDVYWAGDAVIDPQSLQDTSVEEGEAESESSESEEELTTEVTTKDTTTEVNRTRSVLGRTPLYSIRRGHTIGEQSLGLALDDLYDSSSDTRTPLHHLPVRLVSGEDTTEVLLISKELYFDKREQDHVLQCYNSSQTSSFSDWVAKIFAGHPPLERSPLVIQEFMWRIRTDRVLSRTVFQFPPRVLERITQTVIPLHYTNSAPEQLYQSGSELLGVDIVLEGSIRVLGDQESNEETSVYHPGDLFGAIEVMGRRACSCTVYVDPGTTILRVPKVTVDRWLTPVRQSLTFNIGTLFYQHEAFSATYRPSQYQNMTYLNDKRKSLTAMARRISAGAAPHDNEDDERVVLPHADALSAVFSRMGLMTAVPRFLLRELLRHVVIVRKHAGEVIFHENEVCTALVILRHGFLAIYSLENLSTTAEMFYRHPFCQFSSLHHLFTKANIHKSGITEDKSVSPTMTPPLTRHRSAMYGVHLQTLHPPNAFRVGVLKDNNACPATIVAHSDCELLVVDQAIYDELLKKHTGVVDLRSFDYEKNAPSCSNEEGSKQGENATTVVNVSTRAIQLGPRWLTATAPSVALRKHLEVIKLPWLTTSDAKLQLLLRSIKVLTLSPGDRVLRRGDVVGQLLIVLAGSLTLYVRQDQNQARNVLDASQRSVRSLMLERNVTSNYSTTSHQLYTNRDSRGIQHKRAFLKHRVNRMVTTSNAKDAGEVTSKTADPKETKKTSPSMFVHSVLAAVRDAKLQQISVTATDEASSSVNGGVSPKRKTSLTFQSVVSKAHLLHRMDERRRAIDTPPSSSGFDEVSNASKTTRELNNTSSGSILFCHLHPGDVYGEECLTLSVVYCSPHDIFAELDSSAPTSTSNLVQLLSLDRRSYLEVVAKSDEEIEKELQGRASAARAKWQLVERKITRERGSVTTPQSTRLSTIKTPKLFDLLRNILNQRYYVMMRAISEIPVLTDIADTAKQELAAAARFEALERFANAYKDASPSSDVLPRYFIVLNGRIGLYPKTLALNGSGIGSSSMASSFSPSQNTTTATSAVNYASVAHNPELCLQEIVTGQGFGEFEILLPEDASRHHLLAFALEPTKLLSIPGELFVRHWPLIEMIRANIEYLRHEVQFFSRLEVERVSYLYHSIRFSAVYRGTKILEQSQVLPKGELFLIKDGECAIKAKVTVHPSAPGSGGDSADQQLADGPAGQTVTVLATIADVNKGHLFWIDRRSLQFTLQAISAQVTIAQITIDRLRLLLPKTHLFNIEGRCNQLAERFRNQLQLAQQTIVRLMNEKRAAELGQAKPSAYLPLLHYAMQAKPVAPPTTNPATSRLRRRLKKEEPTTKRPVTSAENELIAGKPPAIPYSRFLASRPIDLQSLPVQFETDCLSVEEITATREISNQLQPQLQNPLEHYQLSEAANNQHQSSLMNPAVLRGSFHGTSSPQSGRLPRLSRPLEDVNAKESQTLRVEPVQLVATPPMRPRSTGRKSPSSAKATRRVSEPPLLRLEVTLPGVIRATPPHERELDQPQARLSFPFNQVIANNTRAEREAEDVDEILDLRTLLAAKLQSAMSPLRSIRLKPSQFKMHSLGKYFESPTVSPHRNQQRQAHLAPPMASTGEWRAGRPRVSSVSTSTASAATHIHKVQTITRKQGFLRIVKIPSSITELAALEKQLDDAGRHLKTRFFAIVDNRLLEFPENVRVDENLLQSPAISTIDLTQVHVQEAPVVGTTSEVVLRHSFVLSVSSQQDESIEHLLLTCSSLPERKQWMNALETAALLGETPSWTRSVPSVAHGAPGSPRHRRASMVKLTGSPRSQGAHGIANTNERIEDDVLHVQFRIQ</sequence>
<feature type="domain" description="Cyclic nucleotide-binding" evidence="3">
    <location>
        <begin position="392"/>
        <end position="495"/>
    </location>
</feature>
<evidence type="ECO:0008006" key="6">
    <source>
        <dbReference type="Google" id="ProtNLM"/>
    </source>
</evidence>
<dbReference type="CDD" id="cd00038">
    <property type="entry name" value="CAP_ED"/>
    <property type="match status" value="2"/>
</dbReference>
<evidence type="ECO:0000259" key="2">
    <source>
        <dbReference type="PROSITE" id="PS50003"/>
    </source>
</evidence>
<comment type="caution">
    <text evidence="4">The sequence shown here is derived from an EMBL/GenBank/DDBJ whole genome shotgun (WGS) entry which is preliminary data.</text>
</comment>
<dbReference type="SMART" id="SM00233">
    <property type="entry name" value="PH"/>
    <property type="match status" value="1"/>
</dbReference>
<dbReference type="InterPro" id="IPR018490">
    <property type="entry name" value="cNMP-bd_dom_sf"/>
</dbReference>
<feature type="region of interest" description="Disordered" evidence="1">
    <location>
        <begin position="916"/>
        <end position="937"/>
    </location>
</feature>
<feature type="region of interest" description="Disordered" evidence="1">
    <location>
        <begin position="1661"/>
        <end position="1702"/>
    </location>
</feature>
<dbReference type="Proteomes" id="UP000794436">
    <property type="component" value="Unassembled WGS sequence"/>
</dbReference>
<dbReference type="GO" id="GO:0005952">
    <property type="term" value="C:cAMP-dependent protein kinase complex"/>
    <property type="evidence" value="ECO:0007669"/>
    <property type="project" value="InterPro"/>
</dbReference>
<dbReference type="GO" id="GO:0030552">
    <property type="term" value="F:cAMP binding"/>
    <property type="evidence" value="ECO:0007669"/>
    <property type="project" value="TreeGrafter"/>
</dbReference>
<dbReference type="InterPro" id="IPR001849">
    <property type="entry name" value="PH_domain"/>
</dbReference>
<name>A0A8K1CHM5_PYTOL</name>
<dbReference type="SUPFAM" id="SSF51206">
    <property type="entry name" value="cAMP-binding domain-like"/>
    <property type="match status" value="3"/>
</dbReference>
<evidence type="ECO:0000313" key="5">
    <source>
        <dbReference type="Proteomes" id="UP000794436"/>
    </source>
</evidence>
<organism evidence="4 5">
    <name type="scientific">Pythium oligandrum</name>
    <name type="common">Mycoparasitic fungus</name>
    <dbReference type="NCBI Taxonomy" id="41045"/>
    <lineage>
        <taxon>Eukaryota</taxon>
        <taxon>Sar</taxon>
        <taxon>Stramenopiles</taxon>
        <taxon>Oomycota</taxon>
        <taxon>Peronosporomycetes</taxon>
        <taxon>Pythiales</taxon>
        <taxon>Pythiaceae</taxon>
        <taxon>Pythium</taxon>
    </lineage>
</organism>
<dbReference type="InterPro" id="IPR014710">
    <property type="entry name" value="RmlC-like_jellyroll"/>
</dbReference>